<evidence type="ECO:0000313" key="10">
    <source>
        <dbReference type="EMBL" id="CAG2161236.1"/>
    </source>
</evidence>
<dbReference type="InterPro" id="IPR033479">
    <property type="entry name" value="dCache_1"/>
</dbReference>
<dbReference type="PROSITE" id="PS50887">
    <property type="entry name" value="GGDEF"/>
    <property type="match status" value="1"/>
</dbReference>
<dbReference type="InterPro" id="IPR000014">
    <property type="entry name" value="PAS"/>
</dbReference>
<evidence type="ECO:0000256" key="5">
    <source>
        <dbReference type="ARBA" id="ARBA00023136"/>
    </source>
</evidence>
<feature type="domain" description="GGDEF" evidence="9">
    <location>
        <begin position="522"/>
        <end position="656"/>
    </location>
</feature>
<dbReference type="SMART" id="SM00304">
    <property type="entry name" value="HAMP"/>
    <property type="match status" value="1"/>
</dbReference>
<dbReference type="SMART" id="SM00091">
    <property type="entry name" value="PAS"/>
    <property type="match status" value="1"/>
</dbReference>
<dbReference type="Pfam" id="PF00672">
    <property type="entry name" value="HAMP"/>
    <property type="match status" value="1"/>
</dbReference>
<keyword evidence="3 6" id="KW-0812">Transmembrane</keyword>
<keyword evidence="11" id="KW-1185">Reference proteome</keyword>
<dbReference type="NCBIfam" id="TIGR00229">
    <property type="entry name" value="sensory_box"/>
    <property type="match status" value="1"/>
</dbReference>
<evidence type="ECO:0000259" key="8">
    <source>
        <dbReference type="PROSITE" id="PS50885"/>
    </source>
</evidence>
<dbReference type="CDD" id="cd00130">
    <property type="entry name" value="PAS"/>
    <property type="match status" value="1"/>
</dbReference>
<dbReference type="Pfam" id="PF00990">
    <property type="entry name" value="GGDEF"/>
    <property type="match status" value="1"/>
</dbReference>
<comment type="subcellular location">
    <subcellularLocation>
        <location evidence="1">Cell membrane</location>
        <topology evidence="1">Multi-pass membrane protein</topology>
    </subcellularLocation>
</comment>
<dbReference type="InterPro" id="IPR003660">
    <property type="entry name" value="HAMP_dom"/>
</dbReference>
<dbReference type="Pfam" id="PF08448">
    <property type="entry name" value="PAS_4"/>
    <property type="match status" value="1"/>
</dbReference>
<dbReference type="PANTHER" id="PTHR44757">
    <property type="entry name" value="DIGUANYLATE CYCLASE DGCP"/>
    <property type="match status" value="1"/>
</dbReference>
<keyword evidence="2" id="KW-1003">Cell membrane</keyword>
<keyword evidence="4 6" id="KW-1133">Transmembrane helix</keyword>
<dbReference type="PROSITE" id="PS50112">
    <property type="entry name" value="PAS"/>
    <property type="match status" value="1"/>
</dbReference>
<dbReference type="SUPFAM" id="SSF55785">
    <property type="entry name" value="PYP-like sensor domain (PAS domain)"/>
    <property type="match status" value="1"/>
</dbReference>
<evidence type="ECO:0000256" key="4">
    <source>
        <dbReference type="ARBA" id="ARBA00022989"/>
    </source>
</evidence>
<reference evidence="10 11" key="1">
    <citation type="submission" date="2021-03" db="EMBL/GenBank/DDBJ databases">
        <authorList>
            <person name="Peeters C."/>
        </authorList>
    </citation>
    <scope>NUCLEOTIDE SEQUENCE [LARGE SCALE GENOMIC DNA]</scope>
    <source>
        <strain evidence="10 11">LMG 26411</strain>
    </source>
</reference>
<dbReference type="PROSITE" id="PS50885">
    <property type="entry name" value="HAMP"/>
    <property type="match status" value="1"/>
</dbReference>
<feature type="domain" description="HAMP" evidence="8">
    <location>
        <begin position="300"/>
        <end position="353"/>
    </location>
</feature>
<dbReference type="SMART" id="SM00267">
    <property type="entry name" value="GGDEF"/>
    <property type="match status" value="1"/>
</dbReference>
<keyword evidence="5 6" id="KW-0472">Membrane</keyword>
<dbReference type="EMBL" id="CAJPVI010000117">
    <property type="protein sequence ID" value="CAG2161236.1"/>
    <property type="molecule type" value="Genomic_DNA"/>
</dbReference>
<evidence type="ECO:0008006" key="12">
    <source>
        <dbReference type="Google" id="ProtNLM"/>
    </source>
</evidence>
<sequence length="671" mass="73823">MLRWSLKSRVVASTVVVVLLLTVLLILVARQYVVANLKDSLQAQQAAQVKLVAEQLDDKFEVRAVILRRLAEQLASQLDHRPDELKRNAEQAAPIPELFDGLLLAWPDGKRVFDTRPIDHNPDVSGRQFFQDILRVASVVISEPVITQVTGTPGIAMAVAVRSIDGRVRAVLVGRLDLRREDFLNALSRSRIGETGTYCLVSSGKSPRYVVHADPAKVLQPASFVDESCGTDIAHSVWDFAWPMRPIIARRRLETVGWELIASLPAKEAFSPITRARSKILAVTAVALAIAGLLMWGVARRLMAPLVSLEYAVQACATDLSRSAALPTARTDEIGALARTFSRVMGELVERTGALLTARKLAEEREARIHAIANHIPDLVAYLDKDERYVFVNQAYEQRFGISVDEIIGLTPMHLWGAAVYAKVLGPPLRRALSGELVRFEAEHVHDNQPVCFDVTYQPAWSTTADRVIGVHLFTRDITAERQKMRHLEQTILSDDLTGLLNRKGFDRRMESAMIQSEEGGQIVALLLVDLDNFKLVNDTYGHPVGDKLLNVVATRLKSCVGETGAVARVGGDEFAVILEDVSTSDKVRRVAQAMLSATCETFILDGHQIACSTSVGAALKTPCDGNTRNELLLKADTALYSAKHSGKARFILFGESQTIASVSNDRPRLD</sequence>
<evidence type="ECO:0000256" key="3">
    <source>
        <dbReference type="ARBA" id="ARBA00022692"/>
    </source>
</evidence>
<evidence type="ECO:0000256" key="2">
    <source>
        <dbReference type="ARBA" id="ARBA00022475"/>
    </source>
</evidence>
<comment type="caution">
    <text evidence="10">The sequence shown here is derived from an EMBL/GenBank/DDBJ whole genome shotgun (WGS) entry which is preliminary data.</text>
</comment>
<dbReference type="InterPro" id="IPR013656">
    <property type="entry name" value="PAS_4"/>
</dbReference>
<evidence type="ECO:0000313" key="11">
    <source>
        <dbReference type="Proteomes" id="UP000672657"/>
    </source>
</evidence>
<feature type="transmembrane region" description="Helical" evidence="6">
    <location>
        <begin position="280"/>
        <end position="299"/>
    </location>
</feature>
<dbReference type="InterPro" id="IPR000160">
    <property type="entry name" value="GGDEF_dom"/>
</dbReference>
<evidence type="ECO:0000259" key="7">
    <source>
        <dbReference type="PROSITE" id="PS50112"/>
    </source>
</evidence>
<dbReference type="NCBIfam" id="TIGR00254">
    <property type="entry name" value="GGDEF"/>
    <property type="match status" value="1"/>
</dbReference>
<dbReference type="Gene3D" id="3.30.70.270">
    <property type="match status" value="1"/>
</dbReference>
<dbReference type="Gene3D" id="6.10.340.10">
    <property type="match status" value="1"/>
</dbReference>
<dbReference type="PANTHER" id="PTHR44757:SF2">
    <property type="entry name" value="BIOFILM ARCHITECTURE MAINTENANCE PROTEIN MBAA"/>
    <property type="match status" value="1"/>
</dbReference>
<dbReference type="Pfam" id="PF02743">
    <property type="entry name" value="dCache_1"/>
    <property type="match status" value="1"/>
</dbReference>
<dbReference type="Gene3D" id="3.30.450.20">
    <property type="entry name" value="PAS domain"/>
    <property type="match status" value="2"/>
</dbReference>
<dbReference type="InterPro" id="IPR052155">
    <property type="entry name" value="Biofilm_reg_signaling"/>
</dbReference>
<evidence type="ECO:0000259" key="9">
    <source>
        <dbReference type="PROSITE" id="PS50887"/>
    </source>
</evidence>
<gene>
    <name evidence="10" type="ORF">LMG26411_08091</name>
</gene>
<evidence type="ECO:0000256" key="6">
    <source>
        <dbReference type="SAM" id="Phobius"/>
    </source>
</evidence>
<dbReference type="CDD" id="cd12914">
    <property type="entry name" value="PDC1_DGC_like"/>
    <property type="match status" value="1"/>
</dbReference>
<dbReference type="SUPFAM" id="SSF55073">
    <property type="entry name" value="Nucleotide cyclase"/>
    <property type="match status" value="1"/>
</dbReference>
<feature type="domain" description="PAS" evidence="7">
    <location>
        <begin position="365"/>
        <end position="409"/>
    </location>
</feature>
<proteinExistence type="predicted"/>
<dbReference type="InterPro" id="IPR035965">
    <property type="entry name" value="PAS-like_dom_sf"/>
</dbReference>
<dbReference type="CDD" id="cd01949">
    <property type="entry name" value="GGDEF"/>
    <property type="match status" value="1"/>
</dbReference>
<evidence type="ECO:0000256" key="1">
    <source>
        <dbReference type="ARBA" id="ARBA00004651"/>
    </source>
</evidence>
<organism evidence="10 11">
    <name type="scientific">Cupriavidus numazuensis</name>
    <dbReference type="NCBI Taxonomy" id="221992"/>
    <lineage>
        <taxon>Bacteria</taxon>
        <taxon>Pseudomonadati</taxon>
        <taxon>Pseudomonadota</taxon>
        <taxon>Betaproteobacteria</taxon>
        <taxon>Burkholderiales</taxon>
        <taxon>Burkholderiaceae</taxon>
        <taxon>Cupriavidus</taxon>
    </lineage>
</organism>
<dbReference type="InterPro" id="IPR029787">
    <property type="entry name" value="Nucleotide_cyclase"/>
</dbReference>
<accession>A0ABN7QJG2</accession>
<name>A0ABN7QJG2_9BURK</name>
<dbReference type="Proteomes" id="UP000672657">
    <property type="component" value="Unassembled WGS sequence"/>
</dbReference>
<protein>
    <recommendedName>
        <fullName evidence="12">Diguanylate cyclase</fullName>
    </recommendedName>
</protein>
<dbReference type="InterPro" id="IPR043128">
    <property type="entry name" value="Rev_trsase/Diguanyl_cyclase"/>
</dbReference>